<protein>
    <recommendedName>
        <fullName evidence="1">Peptidase C39-like domain-containing protein</fullName>
    </recommendedName>
</protein>
<evidence type="ECO:0000313" key="3">
    <source>
        <dbReference type="Proteomes" id="UP000051957"/>
    </source>
</evidence>
<dbReference type="GeneID" id="69803844"/>
<proteinExistence type="predicted"/>
<dbReference type="AlphaFoldDB" id="A0A0R1Z4L2"/>
<dbReference type="PANTHER" id="PTHR37806">
    <property type="entry name" value="LMO0724 PROTEIN"/>
    <property type="match status" value="1"/>
</dbReference>
<evidence type="ECO:0000259" key="1">
    <source>
        <dbReference type="Pfam" id="PF13529"/>
    </source>
</evidence>
<accession>A0A0R1Z4L2</accession>
<dbReference type="RefSeq" id="WP_057910478.1">
    <property type="nucleotide sequence ID" value="NZ_AZGK01000001.1"/>
</dbReference>
<organism evidence="2 3">
    <name type="scientific">Lentilactobacillus parabuchneri DSM 5707 = NBRC 107865</name>
    <dbReference type="NCBI Taxonomy" id="1423784"/>
    <lineage>
        <taxon>Bacteria</taxon>
        <taxon>Bacillati</taxon>
        <taxon>Bacillota</taxon>
        <taxon>Bacilli</taxon>
        <taxon>Lactobacillales</taxon>
        <taxon>Lactobacillaceae</taxon>
        <taxon>Lentilactobacillus</taxon>
    </lineage>
</organism>
<dbReference type="Proteomes" id="UP000051957">
    <property type="component" value="Unassembled WGS sequence"/>
</dbReference>
<dbReference type="PANTHER" id="PTHR37806:SF1">
    <property type="entry name" value="PEPTIDASE C39-LIKE DOMAIN-CONTAINING PROTEIN"/>
    <property type="match status" value="1"/>
</dbReference>
<dbReference type="PATRIC" id="fig|1423784.4.peg.472"/>
<dbReference type="Gene3D" id="3.90.70.10">
    <property type="entry name" value="Cysteine proteinases"/>
    <property type="match status" value="1"/>
</dbReference>
<dbReference type="Pfam" id="PF13529">
    <property type="entry name" value="Peptidase_C39_2"/>
    <property type="match status" value="1"/>
</dbReference>
<name>A0A0R1Z4L2_9LACO</name>
<evidence type="ECO:0000313" key="2">
    <source>
        <dbReference type="EMBL" id="KRM47988.1"/>
    </source>
</evidence>
<sequence>MSRKILLGAENIQQLSWGANNGCEAASLLEGLHYQHHALNMSYGQFLLDMPISSNANPYEGFGGSPFKNQPGDFEAIFVRPLMRWGSRYGRLQNLSGANPSWLYDAVGRGNPVVTFVTVHFEEPQWEDYPFGRVPVNNHAVLLDGIADGQVHVSDPIDGTYWLSSDKFERIYLARRMAIAVFQ</sequence>
<feature type="domain" description="Peptidase C39-like" evidence="1">
    <location>
        <begin position="12"/>
        <end position="156"/>
    </location>
</feature>
<gene>
    <name evidence="2" type="ORF">FC51_GL000477</name>
</gene>
<dbReference type="InterPro" id="IPR039564">
    <property type="entry name" value="Peptidase_C39-like"/>
</dbReference>
<dbReference type="EMBL" id="AZGK01000001">
    <property type="protein sequence ID" value="KRM47988.1"/>
    <property type="molecule type" value="Genomic_DNA"/>
</dbReference>
<reference evidence="2 3" key="1">
    <citation type="journal article" date="2015" name="Genome Announc.">
        <title>Expanding the biotechnology potential of lactobacilli through comparative genomics of 213 strains and associated genera.</title>
        <authorList>
            <person name="Sun Z."/>
            <person name="Harris H.M."/>
            <person name="McCann A."/>
            <person name="Guo C."/>
            <person name="Argimon S."/>
            <person name="Zhang W."/>
            <person name="Yang X."/>
            <person name="Jeffery I.B."/>
            <person name="Cooney J.C."/>
            <person name="Kagawa T.F."/>
            <person name="Liu W."/>
            <person name="Song Y."/>
            <person name="Salvetti E."/>
            <person name="Wrobel A."/>
            <person name="Rasinkangas P."/>
            <person name="Parkhill J."/>
            <person name="Rea M.C."/>
            <person name="O'Sullivan O."/>
            <person name="Ritari J."/>
            <person name="Douillard F.P."/>
            <person name="Paul Ross R."/>
            <person name="Yang R."/>
            <person name="Briner A.E."/>
            <person name="Felis G.E."/>
            <person name="de Vos W.M."/>
            <person name="Barrangou R."/>
            <person name="Klaenhammer T.R."/>
            <person name="Caufield P.W."/>
            <person name="Cui Y."/>
            <person name="Zhang H."/>
            <person name="O'Toole P.W."/>
        </authorList>
    </citation>
    <scope>NUCLEOTIDE SEQUENCE [LARGE SCALE GENOMIC DNA]</scope>
    <source>
        <strain evidence="2 3">DSM 5707</strain>
    </source>
</reference>
<comment type="caution">
    <text evidence="2">The sequence shown here is derived from an EMBL/GenBank/DDBJ whole genome shotgun (WGS) entry which is preliminary data.</text>
</comment>